<evidence type="ECO:0000313" key="2">
    <source>
        <dbReference type="Proteomes" id="UP001281410"/>
    </source>
</evidence>
<organism evidence="1 2">
    <name type="scientific">Dipteronia sinensis</name>
    <dbReference type="NCBI Taxonomy" id="43782"/>
    <lineage>
        <taxon>Eukaryota</taxon>
        <taxon>Viridiplantae</taxon>
        <taxon>Streptophyta</taxon>
        <taxon>Embryophyta</taxon>
        <taxon>Tracheophyta</taxon>
        <taxon>Spermatophyta</taxon>
        <taxon>Magnoliopsida</taxon>
        <taxon>eudicotyledons</taxon>
        <taxon>Gunneridae</taxon>
        <taxon>Pentapetalae</taxon>
        <taxon>rosids</taxon>
        <taxon>malvids</taxon>
        <taxon>Sapindales</taxon>
        <taxon>Sapindaceae</taxon>
        <taxon>Hippocastanoideae</taxon>
        <taxon>Acereae</taxon>
        <taxon>Dipteronia</taxon>
    </lineage>
</organism>
<evidence type="ECO:0000313" key="1">
    <source>
        <dbReference type="EMBL" id="KAK3220722.1"/>
    </source>
</evidence>
<reference evidence="1" key="1">
    <citation type="journal article" date="2023" name="Plant J.">
        <title>Genome sequences and population genomics provide insights into the demographic history, inbreeding, and mutation load of two 'living fossil' tree species of Dipteronia.</title>
        <authorList>
            <person name="Feng Y."/>
            <person name="Comes H.P."/>
            <person name="Chen J."/>
            <person name="Zhu S."/>
            <person name="Lu R."/>
            <person name="Zhang X."/>
            <person name="Li P."/>
            <person name="Qiu J."/>
            <person name="Olsen K.M."/>
            <person name="Qiu Y."/>
        </authorList>
    </citation>
    <scope>NUCLEOTIDE SEQUENCE</scope>
    <source>
        <strain evidence="1">NBL</strain>
    </source>
</reference>
<keyword evidence="2" id="KW-1185">Reference proteome</keyword>
<comment type="caution">
    <text evidence="1">The sequence shown here is derived from an EMBL/GenBank/DDBJ whole genome shotgun (WGS) entry which is preliminary data.</text>
</comment>
<gene>
    <name evidence="1" type="ORF">Dsin_014692</name>
</gene>
<dbReference type="EMBL" id="JANJYJ010000004">
    <property type="protein sequence ID" value="KAK3220722.1"/>
    <property type="molecule type" value="Genomic_DNA"/>
</dbReference>
<sequence length="98" mass="11058">MLKTPGRPAIMMPWNGDLVYDYGGIETKFIIIIIIDKVIVLHADNSLIRGWTAKAVHDCQGFGLHDQVLYTTTLTSSYGYKFTVLLVKEENETMEYGS</sequence>
<accession>A0AAE0ANM6</accession>
<proteinExistence type="predicted"/>
<name>A0AAE0ANM6_9ROSI</name>
<protein>
    <submittedName>
        <fullName evidence="1">Uncharacterized protein</fullName>
    </submittedName>
</protein>
<dbReference type="AlphaFoldDB" id="A0AAE0ANM6"/>
<dbReference type="Proteomes" id="UP001281410">
    <property type="component" value="Unassembled WGS sequence"/>
</dbReference>